<name>A0A263CYU8_9PSEU</name>
<keyword evidence="5" id="KW-0812">Transmembrane</keyword>
<dbReference type="PANTHER" id="PTHR44688:SF16">
    <property type="entry name" value="DNA-BINDING TRANSCRIPTIONAL ACTIVATOR DEVR_DOSR"/>
    <property type="match status" value="1"/>
</dbReference>
<evidence type="ECO:0000313" key="8">
    <source>
        <dbReference type="Proteomes" id="UP000242444"/>
    </source>
</evidence>
<dbReference type="Proteomes" id="UP000242444">
    <property type="component" value="Unassembled WGS sequence"/>
</dbReference>
<evidence type="ECO:0000256" key="2">
    <source>
        <dbReference type="ARBA" id="ARBA00023125"/>
    </source>
</evidence>
<reference evidence="7 8" key="1">
    <citation type="submission" date="2017-07" db="EMBL/GenBank/DDBJ databases">
        <title>Amycolatopsis antarcticus sp. nov., isolated from the surface of an Antarcticus brown macroalga.</title>
        <authorList>
            <person name="Wang J."/>
            <person name="Leiva S."/>
            <person name="Huang J."/>
            <person name="Huang Y."/>
        </authorList>
    </citation>
    <scope>NUCLEOTIDE SEQUENCE [LARGE SCALE GENOMIC DNA]</scope>
    <source>
        <strain evidence="7 8">AU-G6</strain>
    </source>
</reference>
<dbReference type="InterPro" id="IPR000792">
    <property type="entry name" value="Tscrpt_reg_LuxR_C"/>
</dbReference>
<feature type="transmembrane region" description="Helical" evidence="5">
    <location>
        <begin position="132"/>
        <end position="153"/>
    </location>
</feature>
<evidence type="ECO:0000256" key="1">
    <source>
        <dbReference type="ARBA" id="ARBA00023015"/>
    </source>
</evidence>
<feature type="domain" description="HTH luxR-type" evidence="6">
    <location>
        <begin position="289"/>
        <end position="354"/>
    </location>
</feature>
<accession>A0A263CYU8</accession>
<sequence>MRSPVPGERPRVTTPITEEAAVSAKSDRELGWQLCGLSVAALAGAVIGVLAFPGAWPFVIAMAAIQLLVTALGRLAPRYPVGWAAALAAVILGCTLTDDRLAELAYTGGIPWIAWGVATGALTLYRNATGWAAIFVGTAALALGLAGVVGVMVGGGVPATLAVLASSVPFLLGVLAAAMLHLRDARADRVRRPEDPAAAGAGGEQEQGPALPGTLDAARRALAIVALRSDELEASAEDPATRRVAADLREVAGRALTGKPAGTGSVARIEIHAPGAGEAPAASVAAPPATPELPELPDREREVLRLVATGASNAAIGRSLYLSEATVKQYVSKLMRRFGRGNRTELAIMASRWFDGA</sequence>
<protein>
    <submittedName>
        <fullName evidence="7">Helix-turn-helix transcriptional regulator</fullName>
    </submittedName>
</protein>
<keyword evidence="8" id="KW-1185">Reference proteome</keyword>
<evidence type="ECO:0000259" key="6">
    <source>
        <dbReference type="PROSITE" id="PS50043"/>
    </source>
</evidence>
<evidence type="ECO:0000256" key="4">
    <source>
        <dbReference type="SAM" id="MobiDB-lite"/>
    </source>
</evidence>
<evidence type="ECO:0000256" key="5">
    <source>
        <dbReference type="SAM" id="Phobius"/>
    </source>
</evidence>
<dbReference type="CDD" id="cd06170">
    <property type="entry name" value="LuxR_C_like"/>
    <property type="match status" value="1"/>
</dbReference>
<dbReference type="GO" id="GO:0006355">
    <property type="term" value="P:regulation of DNA-templated transcription"/>
    <property type="evidence" value="ECO:0007669"/>
    <property type="project" value="InterPro"/>
</dbReference>
<dbReference type="SMART" id="SM00421">
    <property type="entry name" value="HTH_LUXR"/>
    <property type="match status" value="1"/>
</dbReference>
<evidence type="ECO:0000313" key="7">
    <source>
        <dbReference type="EMBL" id="OZM71281.1"/>
    </source>
</evidence>
<dbReference type="Pfam" id="PF00196">
    <property type="entry name" value="GerE"/>
    <property type="match status" value="1"/>
</dbReference>
<dbReference type="InterPro" id="IPR036388">
    <property type="entry name" value="WH-like_DNA-bd_sf"/>
</dbReference>
<evidence type="ECO:0000256" key="3">
    <source>
        <dbReference type="ARBA" id="ARBA00023163"/>
    </source>
</evidence>
<dbReference type="PANTHER" id="PTHR44688">
    <property type="entry name" value="DNA-BINDING TRANSCRIPTIONAL ACTIVATOR DEVR_DOSR"/>
    <property type="match status" value="1"/>
</dbReference>
<dbReference type="PRINTS" id="PR00038">
    <property type="entry name" value="HTHLUXR"/>
</dbReference>
<dbReference type="GO" id="GO:0003677">
    <property type="term" value="F:DNA binding"/>
    <property type="evidence" value="ECO:0007669"/>
    <property type="project" value="UniProtKB-KW"/>
</dbReference>
<dbReference type="PROSITE" id="PS50043">
    <property type="entry name" value="HTH_LUXR_2"/>
    <property type="match status" value="1"/>
</dbReference>
<keyword evidence="2" id="KW-0238">DNA-binding</keyword>
<keyword evidence="3" id="KW-0804">Transcription</keyword>
<dbReference type="EMBL" id="NKYE01000014">
    <property type="protein sequence ID" value="OZM71281.1"/>
    <property type="molecule type" value="Genomic_DNA"/>
</dbReference>
<keyword evidence="1" id="KW-0805">Transcription regulation</keyword>
<feature type="transmembrane region" description="Helical" evidence="5">
    <location>
        <begin position="104"/>
        <end position="125"/>
    </location>
</feature>
<keyword evidence="5" id="KW-0472">Membrane</keyword>
<dbReference type="InterPro" id="IPR016032">
    <property type="entry name" value="Sig_transdc_resp-reg_C-effctor"/>
</dbReference>
<organism evidence="7 8">
    <name type="scientific">Amycolatopsis antarctica</name>
    <dbReference type="NCBI Taxonomy" id="1854586"/>
    <lineage>
        <taxon>Bacteria</taxon>
        <taxon>Bacillati</taxon>
        <taxon>Actinomycetota</taxon>
        <taxon>Actinomycetes</taxon>
        <taxon>Pseudonocardiales</taxon>
        <taxon>Pseudonocardiaceae</taxon>
        <taxon>Amycolatopsis</taxon>
    </lineage>
</organism>
<dbReference type="InParanoid" id="A0A263CYU8"/>
<feature type="transmembrane region" description="Helical" evidence="5">
    <location>
        <begin position="80"/>
        <end position="98"/>
    </location>
</feature>
<keyword evidence="5" id="KW-1133">Transmembrane helix</keyword>
<dbReference type="SUPFAM" id="SSF46894">
    <property type="entry name" value="C-terminal effector domain of the bipartite response regulators"/>
    <property type="match status" value="1"/>
</dbReference>
<gene>
    <name evidence="7" type="ORF">CFN78_21035</name>
</gene>
<comment type="caution">
    <text evidence="7">The sequence shown here is derived from an EMBL/GenBank/DDBJ whole genome shotgun (WGS) entry which is preliminary data.</text>
</comment>
<dbReference type="AlphaFoldDB" id="A0A263CYU8"/>
<proteinExistence type="predicted"/>
<dbReference type="Gene3D" id="1.10.10.10">
    <property type="entry name" value="Winged helix-like DNA-binding domain superfamily/Winged helix DNA-binding domain"/>
    <property type="match status" value="1"/>
</dbReference>
<feature type="region of interest" description="Disordered" evidence="4">
    <location>
        <begin position="191"/>
        <end position="212"/>
    </location>
</feature>
<feature type="transmembrane region" description="Helical" evidence="5">
    <location>
        <begin position="159"/>
        <end position="182"/>
    </location>
</feature>